<name>A0A0G0Z8A0_UNCC2</name>
<evidence type="ECO:0000256" key="1">
    <source>
        <dbReference type="SAM" id="Phobius"/>
    </source>
</evidence>
<protein>
    <submittedName>
        <fullName evidence="2">Uncharacterized protein</fullName>
    </submittedName>
</protein>
<keyword evidence="1" id="KW-0472">Membrane</keyword>
<accession>A0A0G0Z8A0</accession>
<dbReference type="EMBL" id="LCBL01000002">
    <property type="protein sequence ID" value="KKS09253.1"/>
    <property type="molecule type" value="Genomic_DNA"/>
</dbReference>
<gene>
    <name evidence="2" type="ORF">UU65_C0002G0031</name>
</gene>
<keyword evidence="1" id="KW-0812">Transmembrane</keyword>
<keyword evidence="1" id="KW-1133">Transmembrane helix</keyword>
<evidence type="ECO:0000313" key="2">
    <source>
        <dbReference type="EMBL" id="KKS09253.1"/>
    </source>
</evidence>
<reference evidence="2 3" key="1">
    <citation type="journal article" date="2015" name="Nature">
        <title>rRNA introns, odd ribosomes, and small enigmatic genomes across a large radiation of phyla.</title>
        <authorList>
            <person name="Brown C.T."/>
            <person name="Hug L.A."/>
            <person name="Thomas B.C."/>
            <person name="Sharon I."/>
            <person name="Castelle C.J."/>
            <person name="Singh A."/>
            <person name="Wilkins M.J."/>
            <person name="Williams K.H."/>
            <person name="Banfield J.F."/>
        </authorList>
    </citation>
    <scope>NUCLEOTIDE SEQUENCE [LARGE SCALE GENOMIC DNA]</scope>
</reference>
<sequence>MDKEFVKNKIVSLRVFFLVFAYKGHLRIRSVHDHLFSKGGTYRRWSENPYSDSVHKAVLLAYLLSLIIFTYFNPR</sequence>
<proteinExistence type="predicted"/>
<organism evidence="2 3">
    <name type="scientific">candidate division CPR2 bacterium GW2011_GWC1_41_48</name>
    <dbReference type="NCBI Taxonomy" id="1618344"/>
    <lineage>
        <taxon>Bacteria</taxon>
        <taxon>Bacteria division CPR2</taxon>
    </lineage>
</organism>
<dbReference type="Proteomes" id="UP000033869">
    <property type="component" value="Unassembled WGS sequence"/>
</dbReference>
<feature type="transmembrane region" description="Helical" evidence="1">
    <location>
        <begin position="54"/>
        <end position="72"/>
    </location>
</feature>
<evidence type="ECO:0000313" key="3">
    <source>
        <dbReference type="Proteomes" id="UP000033869"/>
    </source>
</evidence>
<comment type="caution">
    <text evidence="2">The sequence shown here is derived from an EMBL/GenBank/DDBJ whole genome shotgun (WGS) entry which is preliminary data.</text>
</comment>
<dbReference type="AlphaFoldDB" id="A0A0G0Z8A0"/>